<reference evidence="1 2" key="1">
    <citation type="journal article" date="2016" name="Nat. Commun.">
        <title>Thousands of microbial genomes shed light on interconnected biogeochemical processes in an aquifer system.</title>
        <authorList>
            <person name="Anantharaman K."/>
            <person name="Brown C.T."/>
            <person name="Hug L.A."/>
            <person name="Sharon I."/>
            <person name="Castelle C.J."/>
            <person name="Probst A.J."/>
            <person name="Thomas B.C."/>
            <person name="Singh A."/>
            <person name="Wilkins M.J."/>
            <person name="Karaoz U."/>
            <person name="Brodie E.L."/>
            <person name="Williams K.H."/>
            <person name="Hubbard S.S."/>
            <person name="Banfield J.F."/>
        </authorList>
    </citation>
    <scope>NUCLEOTIDE SEQUENCE [LARGE SCALE GENOMIC DNA]</scope>
</reference>
<protein>
    <recommendedName>
        <fullName evidence="3">Tubulin/FtsZ GTPase domain-containing protein</fullName>
    </recommendedName>
</protein>
<dbReference type="AlphaFoldDB" id="A0A1F5NNE6"/>
<dbReference type="Gene3D" id="3.40.50.1440">
    <property type="entry name" value="Tubulin/FtsZ, GTPase domain"/>
    <property type="match status" value="1"/>
</dbReference>
<evidence type="ECO:0000313" key="2">
    <source>
        <dbReference type="Proteomes" id="UP000176864"/>
    </source>
</evidence>
<organism evidence="1 2">
    <name type="scientific">Candidatus Doudnabacteria bacterium RIFCSPHIGHO2_01_FULL_46_14</name>
    <dbReference type="NCBI Taxonomy" id="1817824"/>
    <lineage>
        <taxon>Bacteria</taxon>
        <taxon>Candidatus Doudnaibacteriota</taxon>
    </lineage>
</organism>
<dbReference type="EMBL" id="MFEK01000006">
    <property type="protein sequence ID" value="OGE79207.1"/>
    <property type="molecule type" value="Genomic_DNA"/>
</dbReference>
<dbReference type="Proteomes" id="UP000176864">
    <property type="component" value="Unassembled WGS sequence"/>
</dbReference>
<comment type="caution">
    <text evidence="1">The sequence shown here is derived from an EMBL/GenBank/DDBJ whole genome shotgun (WGS) entry which is preliminary data.</text>
</comment>
<evidence type="ECO:0008006" key="3">
    <source>
        <dbReference type="Google" id="ProtNLM"/>
    </source>
</evidence>
<gene>
    <name evidence="1" type="ORF">A2751_04410</name>
</gene>
<dbReference type="STRING" id="1817824.A2751_04410"/>
<dbReference type="InterPro" id="IPR036525">
    <property type="entry name" value="Tubulin/FtsZ_GTPase_sf"/>
</dbReference>
<accession>A0A1F5NNE6</accession>
<name>A0A1F5NNE6_9BACT</name>
<proteinExistence type="predicted"/>
<sequence>MTQTHIIEPTIGVLGLGNIGQEGTGMLAGARDAILNSIATEGKNPGLADKLRSRVIYAAGNTQHPTLGRVAAQIPGLYPLYMGGTKITGGANSLAEASEAFEISKEKFKNLFPRAQAWLIGGAAGGNTCAGSIEKAISMCMEAGIAVFPFLYRPSKKDGTSLKKIRQGDELIQRLREQKLPYFEICTSSIPAIAQKYGWSRDRASAWLLRQGEFALGAMISILYNYGNSIDERRFCEFYDHSMLLTVTHKEIPVAQIGEEGENISRELKAFYDASWVNDCFTIRDTPDPAKEREFAGVMRAFHSNNPGKYQDRLNEVFAELDENNYGEQDFKIHTEHGYGGDPETATVTVIGFVKGDTVHHHNFSLFGRSAAKLKIETVPELIEVKTPARIPMHETARAANQPPVPAPITAVPKPTLVSFSSFTELERALKNSNLQAVQFLSKGTIPFPFTGDEFGKFCAGIEEMLPNMVLSESNLRLVQNVIPREGIMQLRGINDRLKLRIKALIYSEDTQKKSA</sequence>
<evidence type="ECO:0000313" key="1">
    <source>
        <dbReference type="EMBL" id="OGE79207.1"/>
    </source>
</evidence>